<evidence type="ECO:0000256" key="5">
    <source>
        <dbReference type="ARBA" id="ARBA00022448"/>
    </source>
</evidence>
<keyword evidence="5" id="KW-0813">Transport</keyword>
<evidence type="ECO:0000256" key="11">
    <source>
        <dbReference type="ARBA" id="ARBA00023136"/>
    </source>
</evidence>
<feature type="transmembrane region" description="Helical" evidence="13">
    <location>
        <begin position="292"/>
        <end position="313"/>
    </location>
</feature>
<evidence type="ECO:0000256" key="9">
    <source>
        <dbReference type="ARBA" id="ARBA00022989"/>
    </source>
</evidence>
<dbReference type="EMBL" id="JBBNOP010000002">
    <property type="protein sequence ID" value="MEQ3361863.1"/>
    <property type="molecule type" value="Genomic_DNA"/>
</dbReference>
<dbReference type="InterPro" id="IPR050222">
    <property type="entry name" value="MATE_MdtK"/>
</dbReference>
<feature type="transmembrane region" description="Helical" evidence="13">
    <location>
        <begin position="194"/>
        <end position="216"/>
    </location>
</feature>
<comment type="caution">
    <text evidence="14">The sequence shown here is derived from an EMBL/GenBank/DDBJ whole genome shotgun (WGS) entry which is preliminary data.</text>
</comment>
<evidence type="ECO:0000256" key="2">
    <source>
        <dbReference type="ARBA" id="ARBA00004651"/>
    </source>
</evidence>
<dbReference type="Pfam" id="PF01554">
    <property type="entry name" value="MatE"/>
    <property type="match status" value="2"/>
</dbReference>
<accession>A0ABV1JAS6</accession>
<dbReference type="InterPro" id="IPR002528">
    <property type="entry name" value="MATE_fam"/>
</dbReference>
<feature type="transmembrane region" description="Helical" evidence="13">
    <location>
        <begin position="137"/>
        <end position="158"/>
    </location>
</feature>
<dbReference type="Proteomes" id="UP001487305">
    <property type="component" value="Unassembled WGS sequence"/>
</dbReference>
<evidence type="ECO:0000256" key="4">
    <source>
        <dbReference type="ARBA" id="ARBA00020268"/>
    </source>
</evidence>
<gene>
    <name evidence="14" type="ORF">AAA083_02605</name>
</gene>
<evidence type="ECO:0000256" key="13">
    <source>
        <dbReference type="SAM" id="Phobius"/>
    </source>
</evidence>
<dbReference type="InterPro" id="IPR048279">
    <property type="entry name" value="MdtK-like"/>
</dbReference>
<comment type="subcellular location">
    <subcellularLocation>
        <location evidence="2">Cell membrane</location>
        <topology evidence="2">Multi-pass membrane protein</topology>
    </subcellularLocation>
</comment>
<protein>
    <recommendedName>
        <fullName evidence="4">Probable multidrug resistance protein NorM</fullName>
    </recommendedName>
    <alternativeName>
        <fullName evidence="12">Multidrug-efflux transporter</fullName>
    </alternativeName>
</protein>
<keyword evidence="7" id="KW-1003">Cell membrane</keyword>
<feature type="transmembrane region" description="Helical" evidence="13">
    <location>
        <begin position="362"/>
        <end position="385"/>
    </location>
</feature>
<feature type="transmembrane region" description="Helical" evidence="13">
    <location>
        <begin position="254"/>
        <end position="272"/>
    </location>
</feature>
<keyword evidence="6" id="KW-0050">Antiport</keyword>
<comment type="similarity">
    <text evidence="3">Belongs to the multi antimicrobial extrusion (MATE) (TC 2.A.66.1) family.</text>
</comment>
<dbReference type="PANTHER" id="PTHR43298">
    <property type="entry name" value="MULTIDRUG RESISTANCE PROTEIN NORM-RELATED"/>
    <property type="match status" value="1"/>
</dbReference>
<evidence type="ECO:0000256" key="7">
    <source>
        <dbReference type="ARBA" id="ARBA00022475"/>
    </source>
</evidence>
<keyword evidence="9 13" id="KW-1133">Transmembrane helix</keyword>
<feature type="transmembrane region" description="Helical" evidence="13">
    <location>
        <begin position="167"/>
        <end position="188"/>
    </location>
</feature>
<evidence type="ECO:0000256" key="12">
    <source>
        <dbReference type="ARBA" id="ARBA00031636"/>
    </source>
</evidence>
<evidence type="ECO:0000256" key="1">
    <source>
        <dbReference type="ARBA" id="ARBA00003408"/>
    </source>
</evidence>
<feature type="transmembrane region" description="Helical" evidence="13">
    <location>
        <begin position="397"/>
        <end position="421"/>
    </location>
</feature>
<evidence type="ECO:0000256" key="6">
    <source>
        <dbReference type="ARBA" id="ARBA00022449"/>
    </source>
</evidence>
<sequence length="468" mass="48497">MNKLENAALGQSVPQALVRFALPVVAGLFLMRISTIIDGILVGQAISTVGVAAVTICDPFVLLVTSLAVLVGDGGSFVIALSLGANDPKKAARTAGTGIAAAAVLSFAFALATTVLADPLLRLAGATEEILPHARPFLQIIAWSSLFTTIATGISSYVRTAGFPGRVLGIQATSILINIVLGYLFVIVLEGGTTGAACATAAGQAVAAGVTAAFLLKRDMPFKLKARDAVPSSRLLIRTVALGFPSSALRLTDAFCNFAMHVLVAAFAGSLLHGGTTVSGALAASGIESAVVAFLLVPGIGVATAARPLIGYCCGANLPKRTLEFAKWTLVCGFAALLPLWAAVELVPEFFVGVFGLGKDDIPFACWVLRISALTVPISMVRILGTSYFQASGQARIANLLIVLQQGSYILTKFAVFPFLLPSLMHIGHLQSLFLGSIGGSLAAVAITGIFLFREYHVIRKKIASSEA</sequence>
<keyword evidence="15" id="KW-1185">Reference proteome</keyword>
<dbReference type="RefSeq" id="WP_102373451.1">
    <property type="nucleotide sequence ID" value="NZ_JBBNOP010000002.1"/>
</dbReference>
<comment type="function">
    <text evidence="1">Multidrug efflux pump.</text>
</comment>
<proteinExistence type="inferred from homology"/>
<evidence type="ECO:0000313" key="15">
    <source>
        <dbReference type="Proteomes" id="UP001487305"/>
    </source>
</evidence>
<feature type="transmembrane region" description="Helical" evidence="13">
    <location>
        <begin position="60"/>
        <end position="83"/>
    </location>
</feature>
<name>A0ABV1JAS6_9ACTN</name>
<evidence type="ECO:0000256" key="3">
    <source>
        <dbReference type="ARBA" id="ARBA00010199"/>
    </source>
</evidence>
<evidence type="ECO:0000256" key="10">
    <source>
        <dbReference type="ARBA" id="ARBA00023065"/>
    </source>
</evidence>
<organism evidence="14 15">
    <name type="scientific">Raoultibacter massiliensis</name>
    <dbReference type="NCBI Taxonomy" id="1852371"/>
    <lineage>
        <taxon>Bacteria</taxon>
        <taxon>Bacillati</taxon>
        <taxon>Actinomycetota</taxon>
        <taxon>Coriobacteriia</taxon>
        <taxon>Eggerthellales</taxon>
        <taxon>Eggerthellaceae</taxon>
        <taxon>Raoultibacter</taxon>
    </lineage>
</organism>
<keyword evidence="11 13" id="KW-0472">Membrane</keyword>
<dbReference type="PIRSF" id="PIRSF006603">
    <property type="entry name" value="DinF"/>
    <property type="match status" value="1"/>
</dbReference>
<feature type="transmembrane region" description="Helical" evidence="13">
    <location>
        <begin position="433"/>
        <end position="453"/>
    </location>
</feature>
<dbReference type="PANTHER" id="PTHR43298:SF2">
    <property type="entry name" value="FMN_FAD EXPORTER YEEO-RELATED"/>
    <property type="match status" value="1"/>
</dbReference>
<feature type="transmembrane region" description="Helical" evidence="13">
    <location>
        <begin position="325"/>
        <end position="342"/>
    </location>
</feature>
<keyword evidence="10" id="KW-0406">Ion transport</keyword>
<evidence type="ECO:0000256" key="8">
    <source>
        <dbReference type="ARBA" id="ARBA00022692"/>
    </source>
</evidence>
<feature type="transmembrane region" description="Helical" evidence="13">
    <location>
        <begin position="12"/>
        <end position="31"/>
    </location>
</feature>
<evidence type="ECO:0000313" key="14">
    <source>
        <dbReference type="EMBL" id="MEQ3361863.1"/>
    </source>
</evidence>
<feature type="transmembrane region" description="Helical" evidence="13">
    <location>
        <begin position="95"/>
        <end position="117"/>
    </location>
</feature>
<keyword evidence="8 13" id="KW-0812">Transmembrane</keyword>
<reference evidence="14 15" key="1">
    <citation type="submission" date="2024-04" db="EMBL/GenBank/DDBJ databases">
        <title>Human intestinal bacterial collection.</title>
        <authorList>
            <person name="Pauvert C."/>
            <person name="Hitch T.C.A."/>
            <person name="Clavel T."/>
        </authorList>
    </citation>
    <scope>NUCLEOTIDE SEQUENCE [LARGE SCALE GENOMIC DNA]</scope>
    <source>
        <strain evidence="14 15">CLA-KB-H42</strain>
    </source>
</reference>